<accession>A0A6H5ILK4</accession>
<proteinExistence type="predicted"/>
<evidence type="ECO:0000313" key="1">
    <source>
        <dbReference type="EMBL" id="CAB0038047.1"/>
    </source>
</evidence>
<name>A0A6H5ILK4_9HYME</name>
<dbReference type="Proteomes" id="UP000479190">
    <property type="component" value="Unassembled WGS sequence"/>
</dbReference>
<protein>
    <submittedName>
        <fullName evidence="1">Uncharacterized protein</fullName>
    </submittedName>
</protein>
<organism evidence="1 2">
    <name type="scientific">Trichogramma brassicae</name>
    <dbReference type="NCBI Taxonomy" id="86971"/>
    <lineage>
        <taxon>Eukaryota</taxon>
        <taxon>Metazoa</taxon>
        <taxon>Ecdysozoa</taxon>
        <taxon>Arthropoda</taxon>
        <taxon>Hexapoda</taxon>
        <taxon>Insecta</taxon>
        <taxon>Pterygota</taxon>
        <taxon>Neoptera</taxon>
        <taxon>Endopterygota</taxon>
        <taxon>Hymenoptera</taxon>
        <taxon>Apocrita</taxon>
        <taxon>Proctotrupomorpha</taxon>
        <taxon>Chalcidoidea</taxon>
        <taxon>Trichogrammatidae</taxon>
        <taxon>Trichogramma</taxon>
    </lineage>
</organism>
<gene>
    <name evidence="1" type="ORF">TBRA_LOCUS9842</name>
</gene>
<dbReference type="AlphaFoldDB" id="A0A6H5ILK4"/>
<sequence length="435" mass="49564">MKSKRESLCEDPRAVAQRSINLIPATMAVADFERKAKIRKLALPCTRGTLMMDDTIPACIVRSACGHRVVHSAKEQTTSTATRTRKKARRAGAAAMAKGYFSIALIRVQKRFIARMSNYHWNVCVIFNVFEATLIAQMKLRFESRRTYTYLLMERERTMVLYCDHHLLHTTVIFLSKSNIHHRKVLFSTSNLKKKTSTIFLTPCRIERQSVAAYKRATWRSGSRNRFTCPGNQARPKAYTRVQVVHTARTRDIRRYSFTPVQVVHQGTRTCDVRRDQLTPDATSRDSGTTSMWSLWRRSLDSPLKSARTDMRASKIIYSDTPSSRRCMERRRASDLEQGYGQVNVHRGTNPPTHSIPPYWLSDIFEKIFLSDFHRGKRRENINILDFSPAGLGEIIFARSAAAILSRAGKHGPCVGTTRVGSLLLCSSCSTELRV</sequence>
<evidence type="ECO:0000313" key="2">
    <source>
        <dbReference type="Proteomes" id="UP000479190"/>
    </source>
</evidence>
<dbReference type="EMBL" id="CADCXV010000887">
    <property type="protein sequence ID" value="CAB0038047.1"/>
    <property type="molecule type" value="Genomic_DNA"/>
</dbReference>
<keyword evidence="2" id="KW-1185">Reference proteome</keyword>
<reference evidence="1 2" key="1">
    <citation type="submission" date="2020-02" db="EMBL/GenBank/DDBJ databases">
        <authorList>
            <person name="Ferguson B K."/>
        </authorList>
    </citation>
    <scope>NUCLEOTIDE SEQUENCE [LARGE SCALE GENOMIC DNA]</scope>
</reference>